<name>A0A976N1G8_9VIRU</name>
<protein>
    <submittedName>
        <fullName evidence="1">Uncharacterized protein</fullName>
    </submittedName>
</protein>
<organism evidence="1">
    <name type="scientific">Sigmofec virus UA08Rod_5397</name>
    <dbReference type="NCBI Taxonomy" id="2929423"/>
    <lineage>
        <taxon>Viruses</taxon>
        <taxon>Monodnaviria</taxon>
        <taxon>Sangervirae</taxon>
        <taxon>Phixviricota</taxon>
        <taxon>Malgrandaviricetes</taxon>
        <taxon>Petitvirales</taxon>
        <taxon>Microviridae</taxon>
    </lineage>
</organism>
<evidence type="ECO:0000313" key="1">
    <source>
        <dbReference type="EMBL" id="UPW41139.1"/>
    </source>
</evidence>
<proteinExistence type="predicted"/>
<dbReference type="EMBL" id="OM869548">
    <property type="protein sequence ID" value="UPW41139.1"/>
    <property type="molecule type" value="Genomic_DNA"/>
</dbReference>
<sequence>MKRYEVRGVSRNERFGIRDPHYLNRVAGYRGGTRL</sequence>
<reference evidence="1" key="1">
    <citation type="submission" date="2022-02" db="EMBL/GenBank/DDBJ databases">
        <title>Towards deciphering the DNA virus diversity associated with rodent species in the families Cricetidae and Heteromyidae.</title>
        <authorList>
            <person name="Lund M."/>
            <person name="Larsen B.B."/>
            <person name="Gryseels S."/>
            <person name="Kraberger S."/>
            <person name="Rowsey D.M."/>
            <person name="Steger L."/>
            <person name="Yule K.M."/>
            <person name="Upham N.S."/>
            <person name="Worobey M."/>
            <person name="Van Doorslaer K."/>
            <person name="Varsani A."/>
        </authorList>
    </citation>
    <scope>NUCLEOTIDE SEQUENCE</scope>
    <source>
        <strain evidence="1">UA08Rod_5397</strain>
    </source>
</reference>
<accession>A0A976N1G8</accession>